<dbReference type="InterPro" id="IPR027417">
    <property type="entry name" value="P-loop_NTPase"/>
</dbReference>
<evidence type="ECO:0000256" key="6">
    <source>
        <dbReference type="ARBA" id="ARBA00022839"/>
    </source>
</evidence>
<dbReference type="GO" id="GO:0004527">
    <property type="term" value="F:exonuclease activity"/>
    <property type="evidence" value="ECO:0007669"/>
    <property type="project" value="UniProtKB-KW"/>
</dbReference>
<evidence type="ECO:0000313" key="19">
    <source>
        <dbReference type="EMBL" id="GGH06106.1"/>
    </source>
</evidence>
<evidence type="ECO:0000256" key="10">
    <source>
        <dbReference type="ARBA" id="ARBA00023235"/>
    </source>
</evidence>
<evidence type="ECO:0000256" key="4">
    <source>
        <dbReference type="ARBA" id="ARBA00022801"/>
    </source>
</evidence>
<evidence type="ECO:0000256" key="8">
    <source>
        <dbReference type="ARBA" id="ARBA00023125"/>
    </source>
</evidence>
<dbReference type="AlphaFoldDB" id="A0A917MFS2"/>
<dbReference type="SUPFAM" id="SSF52980">
    <property type="entry name" value="Restriction endonuclease-like"/>
    <property type="match status" value="1"/>
</dbReference>
<dbReference type="EMBL" id="BMES01000001">
    <property type="protein sequence ID" value="GGH06106.1"/>
    <property type="molecule type" value="Genomic_DNA"/>
</dbReference>
<keyword evidence="1" id="KW-0540">Nuclease</keyword>
<organism evidence="19 20">
    <name type="scientific">Alsobacter metallidurans</name>
    <dbReference type="NCBI Taxonomy" id="340221"/>
    <lineage>
        <taxon>Bacteria</taxon>
        <taxon>Pseudomonadati</taxon>
        <taxon>Pseudomonadota</taxon>
        <taxon>Alphaproteobacteria</taxon>
        <taxon>Hyphomicrobiales</taxon>
        <taxon>Alsobacteraceae</taxon>
        <taxon>Alsobacter</taxon>
    </lineage>
</organism>
<evidence type="ECO:0000313" key="20">
    <source>
        <dbReference type="Proteomes" id="UP000603912"/>
    </source>
</evidence>
<dbReference type="Proteomes" id="UP000603912">
    <property type="component" value="Unassembled WGS sequence"/>
</dbReference>
<comment type="caution">
    <text evidence="19">The sequence shown here is derived from an EMBL/GenBank/DDBJ whole genome shotgun (WGS) entry which is preliminary data.</text>
</comment>
<dbReference type="GO" id="GO:0043138">
    <property type="term" value="F:3'-5' DNA helicase activity"/>
    <property type="evidence" value="ECO:0007669"/>
    <property type="project" value="UniProtKB-EC"/>
</dbReference>
<dbReference type="PROSITE" id="PS51198">
    <property type="entry name" value="UVRD_HELICASE_ATP_BIND"/>
    <property type="match status" value="1"/>
</dbReference>
<evidence type="ECO:0000256" key="9">
    <source>
        <dbReference type="ARBA" id="ARBA00023204"/>
    </source>
</evidence>
<dbReference type="Pfam" id="PF00580">
    <property type="entry name" value="UvrD-helicase"/>
    <property type="match status" value="1"/>
</dbReference>
<evidence type="ECO:0000256" key="3">
    <source>
        <dbReference type="ARBA" id="ARBA00022763"/>
    </source>
</evidence>
<reference evidence="19" key="1">
    <citation type="journal article" date="2014" name="Int. J. Syst. Evol. Microbiol.">
        <title>Complete genome sequence of Corynebacterium casei LMG S-19264T (=DSM 44701T), isolated from a smear-ripened cheese.</title>
        <authorList>
            <consortium name="US DOE Joint Genome Institute (JGI-PGF)"/>
            <person name="Walter F."/>
            <person name="Albersmeier A."/>
            <person name="Kalinowski J."/>
            <person name="Ruckert C."/>
        </authorList>
    </citation>
    <scope>NUCLEOTIDE SEQUENCE</scope>
    <source>
        <strain evidence="19">CGMCC 1.12214</strain>
    </source>
</reference>
<keyword evidence="3" id="KW-0227">DNA damage</keyword>
<dbReference type="PROSITE" id="PS51217">
    <property type="entry name" value="UVRD_HELICASE_CTER"/>
    <property type="match status" value="1"/>
</dbReference>
<evidence type="ECO:0000256" key="1">
    <source>
        <dbReference type="ARBA" id="ARBA00022722"/>
    </source>
</evidence>
<protein>
    <recommendedName>
        <fullName evidence="12">DNA 3'-5' helicase</fullName>
        <ecNumber evidence="12">5.6.2.4</ecNumber>
    </recommendedName>
    <alternativeName>
        <fullName evidence="13">DNA 3'-5' helicase II</fullName>
    </alternativeName>
</protein>
<dbReference type="EC" id="5.6.2.4" evidence="12"/>
<accession>A0A917MFS2</accession>
<dbReference type="InterPro" id="IPR014016">
    <property type="entry name" value="UvrD-like_ATP-bd"/>
</dbReference>
<feature type="binding site" evidence="15">
    <location>
        <begin position="29"/>
        <end position="36"/>
    </location>
    <ligand>
        <name>ATP</name>
        <dbReference type="ChEBI" id="CHEBI:30616"/>
    </ligand>
</feature>
<dbReference type="Pfam" id="PF13361">
    <property type="entry name" value="UvrD_C"/>
    <property type="match status" value="1"/>
</dbReference>
<keyword evidence="2 15" id="KW-0547">Nucleotide-binding</keyword>
<keyword evidence="5 15" id="KW-0347">Helicase</keyword>
<keyword evidence="7 15" id="KW-0067">ATP-binding</keyword>
<dbReference type="InterPro" id="IPR014151">
    <property type="entry name" value="DNA_helicase_AddA"/>
</dbReference>
<dbReference type="SUPFAM" id="SSF52540">
    <property type="entry name" value="P-loop containing nucleoside triphosphate hydrolases"/>
    <property type="match status" value="1"/>
</dbReference>
<evidence type="ECO:0000256" key="16">
    <source>
        <dbReference type="SAM" id="MobiDB-lite"/>
    </source>
</evidence>
<evidence type="ECO:0000256" key="2">
    <source>
        <dbReference type="ARBA" id="ARBA00022741"/>
    </source>
</evidence>
<dbReference type="GO" id="GO:0005524">
    <property type="term" value="F:ATP binding"/>
    <property type="evidence" value="ECO:0007669"/>
    <property type="project" value="UniProtKB-UniRule"/>
</dbReference>
<dbReference type="Pfam" id="PF12705">
    <property type="entry name" value="PDDEXK_1"/>
    <property type="match status" value="1"/>
</dbReference>
<keyword evidence="20" id="KW-1185">Reference proteome</keyword>
<dbReference type="Gene3D" id="3.90.320.10">
    <property type="match status" value="1"/>
</dbReference>
<evidence type="ECO:0000259" key="17">
    <source>
        <dbReference type="PROSITE" id="PS51198"/>
    </source>
</evidence>
<evidence type="ECO:0000256" key="12">
    <source>
        <dbReference type="ARBA" id="ARBA00034808"/>
    </source>
</evidence>
<dbReference type="InterPro" id="IPR000212">
    <property type="entry name" value="DNA_helicase_UvrD/REP"/>
</dbReference>
<comment type="catalytic activity">
    <reaction evidence="14">
        <text>ATP + H2O = ADP + phosphate + H(+)</text>
        <dbReference type="Rhea" id="RHEA:13065"/>
        <dbReference type="ChEBI" id="CHEBI:15377"/>
        <dbReference type="ChEBI" id="CHEBI:15378"/>
        <dbReference type="ChEBI" id="CHEBI:30616"/>
        <dbReference type="ChEBI" id="CHEBI:43474"/>
        <dbReference type="ChEBI" id="CHEBI:456216"/>
        <dbReference type="EC" id="5.6.2.4"/>
    </reaction>
</comment>
<keyword evidence="10" id="KW-0413">Isomerase</keyword>
<dbReference type="GO" id="GO:0033202">
    <property type="term" value="C:DNA helicase complex"/>
    <property type="evidence" value="ECO:0007669"/>
    <property type="project" value="TreeGrafter"/>
</dbReference>
<keyword evidence="8" id="KW-0238">DNA-binding</keyword>
<feature type="domain" description="UvrD-like helicase ATP-binding" evidence="17">
    <location>
        <begin position="8"/>
        <end position="497"/>
    </location>
</feature>
<dbReference type="InterPro" id="IPR011604">
    <property type="entry name" value="PDDEXK-like_dom_sf"/>
</dbReference>
<evidence type="ECO:0000259" key="18">
    <source>
        <dbReference type="PROSITE" id="PS51217"/>
    </source>
</evidence>
<feature type="domain" description="UvrD-like helicase C-terminal" evidence="18">
    <location>
        <begin position="528"/>
        <end position="796"/>
    </location>
</feature>
<proteinExistence type="predicted"/>
<dbReference type="PANTHER" id="PTHR11070:SF2">
    <property type="entry name" value="ATP-DEPENDENT DNA HELICASE SRS2"/>
    <property type="match status" value="1"/>
</dbReference>
<dbReference type="InterPro" id="IPR014017">
    <property type="entry name" value="DNA_helicase_UvrD-like_C"/>
</dbReference>
<dbReference type="RefSeq" id="WP_188515729.1">
    <property type="nucleotide sequence ID" value="NZ_BMES01000001.1"/>
</dbReference>
<gene>
    <name evidence="19" type="ORF">GCM10007036_00350</name>
</gene>
<evidence type="ECO:0000256" key="13">
    <source>
        <dbReference type="ARBA" id="ARBA00034923"/>
    </source>
</evidence>
<dbReference type="Gene3D" id="3.40.50.300">
    <property type="entry name" value="P-loop containing nucleotide triphosphate hydrolases"/>
    <property type="match status" value="4"/>
</dbReference>
<evidence type="ECO:0000256" key="15">
    <source>
        <dbReference type="PROSITE-ProRule" id="PRU00560"/>
    </source>
</evidence>
<keyword evidence="4 15" id="KW-0378">Hydrolase</keyword>
<dbReference type="GO" id="GO:0005829">
    <property type="term" value="C:cytosol"/>
    <property type="evidence" value="ECO:0007669"/>
    <property type="project" value="TreeGrafter"/>
</dbReference>
<dbReference type="InterPro" id="IPR011335">
    <property type="entry name" value="Restrct_endonuc-II-like"/>
</dbReference>
<name>A0A917MFS2_9HYPH</name>
<dbReference type="Gene3D" id="1.10.486.10">
    <property type="entry name" value="PCRA, domain 4"/>
    <property type="match status" value="1"/>
</dbReference>
<dbReference type="NCBIfam" id="TIGR02784">
    <property type="entry name" value="addA_alphas"/>
    <property type="match status" value="1"/>
</dbReference>
<sequence>MSEILRVPDTTRTAQLEASDPRASAWVSANAGSGKTYVLSQRIIRLLLEDVKPGKILALTFTKAAAANMANRVFSILAQWVTLDDATLSAEIERLDGKAPPASRLALARRLFARAVETPGGLKIQTIHAFCERVLHLFPFEANVAARFEVLDDASAADLMAQARAHVLTHALGESDADLSRALSLVNEVAGEDGFVSLMGHALALGPLLARYGRGPAGIAKLAEQIGEALGLAPGETLESVESRILAEGFGPAEWPMLCERFLADGKATEAKHAQALARAAEAHGLERLEAYLSVFLTNEHKPRADTSFITKGFCAANPNLADRLKAERSRVHDLLDRRKAVEATERTKALLTLADGVIGHYARQKSLRGALDFNDLIGKTLALFERSDAAWVLYKLDQGIDHVLVDEAQDTSDPQWRILRALTDDFIAGAQASDRIRTLFAVGDPKQSIFSFQGASPEAFERSRRHFASRILALESEDPERWAWRERPLTLSFRSAPDLLRSVDAVFAHAAHYEGLNRGDPVATVHESARAEAPGLVEIWDVETPVVTADPDAWSKPLDEADEKAPSVRLARRIAGLIRRWRTVGDESGRRIPAGDILILVRSRNAFFEAMIRALKDADVPVAGADRLALTSHIGVMDLLALGRACLTPRDDLTLASVLKSPLIGLSEDDLYALAADRPGSLSRALAEAEEPVFVAAQTRMARWNALAASSGPFGFYASVLGPDGGRKAMLSRLGPEAGDAVDEFLRLALEHEQRATPSLALFLHAMESADITVKRDMEGGRDEVRVMTVHGAKGLEAPIVFMADTCSEPHGRHDSPIFGVPYADGPDGALLPVWSPKSACDTAVIRRAREALREAARDEYHRLLYVAMTRARDRLYVCGFEGARKRGDACWYEMIRTTLAPFMEEHPAGEGDAVVLRRQSRPWPVVAASTGMPAPVAAVAPPWLSAKAPAEASRRPPLRPSSAIDAADGEPARVGAGRDRDGRTVGRLVHALLEALPGCPAALRPSAAQRLVDSRGAGLPAERRAGLVAEVLAILDSPALAPLFGPHSRAEAPVAGTLRLGGASHPVSGQIDRLAVLPDGVLVADYKTGAPAPGESVPEPYLAQLAVYRALLAQIYPDRPVRCLLVWTSGPKVVEIPSPELDAALARIKPA</sequence>
<dbReference type="GO" id="GO:0003677">
    <property type="term" value="F:DNA binding"/>
    <property type="evidence" value="ECO:0007669"/>
    <property type="project" value="UniProtKB-KW"/>
</dbReference>
<dbReference type="PANTHER" id="PTHR11070">
    <property type="entry name" value="UVRD / RECB / PCRA DNA HELICASE FAMILY MEMBER"/>
    <property type="match status" value="1"/>
</dbReference>
<comment type="catalytic activity">
    <reaction evidence="11">
        <text>Couples ATP hydrolysis with the unwinding of duplex DNA by translocating in the 3'-5' direction.</text>
        <dbReference type="EC" id="5.6.2.4"/>
    </reaction>
</comment>
<evidence type="ECO:0000256" key="7">
    <source>
        <dbReference type="ARBA" id="ARBA00022840"/>
    </source>
</evidence>
<keyword evidence="6" id="KW-0269">Exonuclease</keyword>
<evidence type="ECO:0000256" key="14">
    <source>
        <dbReference type="ARBA" id="ARBA00048988"/>
    </source>
</evidence>
<evidence type="ECO:0000256" key="5">
    <source>
        <dbReference type="ARBA" id="ARBA00022806"/>
    </source>
</evidence>
<feature type="region of interest" description="Disordered" evidence="16">
    <location>
        <begin position="950"/>
        <end position="982"/>
    </location>
</feature>
<dbReference type="InterPro" id="IPR038726">
    <property type="entry name" value="PDDEXK_AddAB-type"/>
</dbReference>
<dbReference type="GO" id="GO:0000725">
    <property type="term" value="P:recombinational repair"/>
    <property type="evidence" value="ECO:0007669"/>
    <property type="project" value="TreeGrafter"/>
</dbReference>
<reference evidence="19" key="2">
    <citation type="submission" date="2020-09" db="EMBL/GenBank/DDBJ databases">
        <authorList>
            <person name="Sun Q."/>
            <person name="Zhou Y."/>
        </authorList>
    </citation>
    <scope>NUCLEOTIDE SEQUENCE</scope>
    <source>
        <strain evidence="19">CGMCC 1.12214</strain>
    </source>
</reference>
<keyword evidence="9" id="KW-0234">DNA repair</keyword>
<evidence type="ECO:0000256" key="11">
    <source>
        <dbReference type="ARBA" id="ARBA00034617"/>
    </source>
</evidence>